<comment type="caution">
    <text evidence="4">The sequence shown here is derived from an EMBL/GenBank/DDBJ whole genome shotgun (WGS) entry which is preliminary data.</text>
</comment>
<dbReference type="Gene3D" id="3.40.50.620">
    <property type="entry name" value="HUPs"/>
    <property type="match status" value="1"/>
</dbReference>
<reference evidence="4 5" key="1">
    <citation type="journal article" date="2019" name="Nat. Microbiol.">
        <title>Expanding anaerobic alkane metabolism in the domain of Archaea.</title>
        <authorList>
            <person name="Wang Y."/>
            <person name="Wegener G."/>
            <person name="Hou J."/>
            <person name="Wang F."/>
            <person name="Xiao X."/>
        </authorList>
    </citation>
    <scope>NUCLEOTIDE SEQUENCE [LARGE SCALE GENOMIC DNA]</scope>
    <source>
        <strain evidence="4">WYZ-LMO10</strain>
    </source>
</reference>
<keyword evidence="2" id="KW-1133">Transmembrane helix</keyword>
<sequence>MKTIFKNILVPIDGSPASMRALDLALEFAMRDGAKITLMHVIIPPPNLTSQQAIEELKKSGESILEAAESRCKCFGLITKKILKIAEWNQSSVASEIYDEVVRGRYDLAILGSRGYSGERGILMGSVTISLAISLPCTIIIVR</sequence>
<dbReference type="PRINTS" id="PR01438">
    <property type="entry name" value="UNVRSLSTRESS"/>
</dbReference>
<organism evidence="4 5">
    <name type="scientific">Thermoproteota archaeon</name>
    <dbReference type="NCBI Taxonomy" id="2056631"/>
    <lineage>
        <taxon>Archaea</taxon>
        <taxon>Thermoproteota</taxon>
    </lineage>
</organism>
<dbReference type="SUPFAM" id="SSF52402">
    <property type="entry name" value="Adenine nucleotide alpha hydrolases-like"/>
    <property type="match status" value="1"/>
</dbReference>
<comment type="similarity">
    <text evidence="1">Belongs to the universal stress protein A family.</text>
</comment>
<evidence type="ECO:0000256" key="1">
    <source>
        <dbReference type="ARBA" id="ARBA00008791"/>
    </source>
</evidence>
<evidence type="ECO:0000313" key="4">
    <source>
        <dbReference type="EMBL" id="TDA39662.1"/>
    </source>
</evidence>
<name>A0A523BFQ9_9CREN</name>
<keyword evidence="2" id="KW-0472">Membrane</keyword>
<dbReference type="Proteomes" id="UP000315399">
    <property type="component" value="Unassembled WGS sequence"/>
</dbReference>
<dbReference type="CDD" id="cd00293">
    <property type="entry name" value="USP-like"/>
    <property type="match status" value="1"/>
</dbReference>
<protein>
    <recommendedName>
        <fullName evidence="3">UspA domain-containing protein</fullName>
    </recommendedName>
</protein>
<dbReference type="Pfam" id="PF00582">
    <property type="entry name" value="Usp"/>
    <property type="match status" value="1"/>
</dbReference>
<dbReference type="InterPro" id="IPR006015">
    <property type="entry name" value="Universal_stress_UspA"/>
</dbReference>
<dbReference type="EMBL" id="QNVH01000008">
    <property type="protein sequence ID" value="TDA39662.1"/>
    <property type="molecule type" value="Genomic_DNA"/>
</dbReference>
<accession>A0A523BFQ9</accession>
<proteinExistence type="inferred from homology"/>
<gene>
    <name evidence="4" type="ORF">DSO08_01545</name>
</gene>
<dbReference type="InterPro" id="IPR014729">
    <property type="entry name" value="Rossmann-like_a/b/a_fold"/>
</dbReference>
<keyword evidence="2" id="KW-0812">Transmembrane</keyword>
<evidence type="ECO:0000259" key="3">
    <source>
        <dbReference type="Pfam" id="PF00582"/>
    </source>
</evidence>
<dbReference type="PANTHER" id="PTHR46268">
    <property type="entry name" value="STRESS RESPONSE PROTEIN NHAX"/>
    <property type="match status" value="1"/>
</dbReference>
<evidence type="ECO:0000313" key="5">
    <source>
        <dbReference type="Proteomes" id="UP000315399"/>
    </source>
</evidence>
<feature type="transmembrane region" description="Helical" evidence="2">
    <location>
        <begin position="122"/>
        <end position="142"/>
    </location>
</feature>
<dbReference type="InterPro" id="IPR006016">
    <property type="entry name" value="UspA"/>
</dbReference>
<dbReference type="PANTHER" id="PTHR46268:SF25">
    <property type="entry name" value="USPA DOMAIN PROTEIN"/>
    <property type="match status" value="1"/>
</dbReference>
<feature type="domain" description="UspA" evidence="3">
    <location>
        <begin position="5"/>
        <end position="143"/>
    </location>
</feature>
<dbReference type="AlphaFoldDB" id="A0A523BFQ9"/>
<evidence type="ECO:0000256" key="2">
    <source>
        <dbReference type="SAM" id="Phobius"/>
    </source>
</evidence>